<protein>
    <recommendedName>
        <fullName evidence="3">DUF6533 domain-containing protein</fullName>
    </recommendedName>
</protein>
<feature type="region of interest" description="Disordered" evidence="1">
    <location>
        <begin position="325"/>
        <end position="349"/>
    </location>
</feature>
<sequence length="349" mass="38588">MSAEQIQIQLNSNAYFDLVSFSILFYEYCITLDWEISRYWGTRLSWPKALFFANRYGTLLGNIPVVMEYFWTENSTPTKIKVGLCVLCTAMYAQLHQICLGLESYHQYFIIATQILVGVMLILRTYALYGRSKRVLALILTVTAGVIVVGFWSVLTGKAVDKTTNLPLYFGCDYPTSKAQGLSLAAAWGGVAKSDRIFLLTLYKVFHQRRPNGSDLVTVLLRDGSVYFGVMLLSNLSNIATFVLGTPYTRGIATTFTNIISSVMITRLMLNIRDPALAHMAGTHSTSATANLRFAPYRREGETGQAGVDLDTDVDATTDIELTNLNLNRRTAPGPDPHQAGGSSSRAPV</sequence>
<dbReference type="Pfam" id="PF20151">
    <property type="entry name" value="DUF6533"/>
    <property type="match status" value="1"/>
</dbReference>
<evidence type="ECO:0000259" key="3">
    <source>
        <dbReference type="Pfam" id="PF20151"/>
    </source>
</evidence>
<feature type="transmembrane region" description="Helical" evidence="2">
    <location>
        <begin position="135"/>
        <end position="155"/>
    </location>
</feature>
<feature type="transmembrane region" description="Helical" evidence="2">
    <location>
        <begin position="226"/>
        <end position="245"/>
    </location>
</feature>
<keyword evidence="5" id="KW-1185">Reference proteome</keyword>
<feature type="domain" description="DUF6533" evidence="3">
    <location>
        <begin position="15"/>
        <end position="60"/>
    </location>
</feature>
<evidence type="ECO:0000256" key="1">
    <source>
        <dbReference type="SAM" id="MobiDB-lite"/>
    </source>
</evidence>
<dbReference type="EMBL" id="JARIHO010000097">
    <property type="protein sequence ID" value="KAJ7305441.1"/>
    <property type="molecule type" value="Genomic_DNA"/>
</dbReference>
<keyword evidence="2" id="KW-0472">Membrane</keyword>
<dbReference type="Proteomes" id="UP001218218">
    <property type="component" value="Unassembled WGS sequence"/>
</dbReference>
<accession>A0AAD7E9L8</accession>
<evidence type="ECO:0000313" key="5">
    <source>
        <dbReference type="Proteomes" id="UP001218218"/>
    </source>
</evidence>
<comment type="caution">
    <text evidence="4">The sequence shown here is derived from an EMBL/GenBank/DDBJ whole genome shotgun (WGS) entry which is preliminary data.</text>
</comment>
<evidence type="ECO:0000256" key="2">
    <source>
        <dbReference type="SAM" id="Phobius"/>
    </source>
</evidence>
<organism evidence="4 5">
    <name type="scientific">Mycena albidolilacea</name>
    <dbReference type="NCBI Taxonomy" id="1033008"/>
    <lineage>
        <taxon>Eukaryota</taxon>
        <taxon>Fungi</taxon>
        <taxon>Dikarya</taxon>
        <taxon>Basidiomycota</taxon>
        <taxon>Agaricomycotina</taxon>
        <taxon>Agaricomycetes</taxon>
        <taxon>Agaricomycetidae</taxon>
        <taxon>Agaricales</taxon>
        <taxon>Marasmiineae</taxon>
        <taxon>Mycenaceae</taxon>
        <taxon>Mycena</taxon>
    </lineage>
</organism>
<name>A0AAD7E9L8_9AGAR</name>
<keyword evidence="2" id="KW-0812">Transmembrane</keyword>
<proteinExistence type="predicted"/>
<evidence type="ECO:0000313" key="4">
    <source>
        <dbReference type="EMBL" id="KAJ7305441.1"/>
    </source>
</evidence>
<keyword evidence="2" id="KW-1133">Transmembrane helix</keyword>
<feature type="transmembrane region" description="Helical" evidence="2">
    <location>
        <begin position="105"/>
        <end position="123"/>
    </location>
</feature>
<dbReference type="AlphaFoldDB" id="A0AAD7E9L8"/>
<reference evidence="4" key="1">
    <citation type="submission" date="2023-03" db="EMBL/GenBank/DDBJ databases">
        <title>Massive genome expansion in bonnet fungi (Mycena s.s.) driven by repeated elements and novel gene families across ecological guilds.</title>
        <authorList>
            <consortium name="Lawrence Berkeley National Laboratory"/>
            <person name="Harder C.B."/>
            <person name="Miyauchi S."/>
            <person name="Viragh M."/>
            <person name="Kuo A."/>
            <person name="Thoen E."/>
            <person name="Andreopoulos B."/>
            <person name="Lu D."/>
            <person name="Skrede I."/>
            <person name="Drula E."/>
            <person name="Henrissat B."/>
            <person name="Morin E."/>
            <person name="Kohler A."/>
            <person name="Barry K."/>
            <person name="LaButti K."/>
            <person name="Morin E."/>
            <person name="Salamov A."/>
            <person name="Lipzen A."/>
            <person name="Mereny Z."/>
            <person name="Hegedus B."/>
            <person name="Baldrian P."/>
            <person name="Stursova M."/>
            <person name="Weitz H."/>
            <person name="Taylor A."/>
            <person name="Grigoriev I.V."/>
            <person name="Nagy L.G."/>
            <person name="Martin F."/>
            <person name="Kauserud H."/>
        </authorList>
    </citation>
    <scope>NUCLEOTIDE SEQUENCE</scope>
    <source>
        <strain evidence="4">CBHHK002</strain>
    </source>
</reference>
<gene>
    <name evidence="4" type="ORF">DFH08DRAFT_976369</name>
</gene>
<dbReference type="InterPro" id="IPR045340">
    <property type="entry name" value="DUF6533"/>
</dbReference>